<dbReference type="InterPro" id="IPR043129">
    <property type="entry name" value="ATPase_NBD"/>
</dbReference>
<accession>A0A1H8EKF1</accession>
<dbReference type="EC" id="2.7.2.1" evidence="9"/>
<feature type="binding site" evidence="9">
    <location>
        <begin position="308"/>
        <end position="312"/>
    </location>
    <ligand>
        <name>ATP</name>
        <dbReference type="ChEBI" id="CHEBI:30616"/>
    </ligand>
</feature>
<dbReference type="Gene3D" id="3.30.420.40">
    <property type="match status" value="2"/>
</dbReference>
<dbReference type="GO" id="GO:0000287">
    <property type="term" value="F:magnesium ion binding"/>
    <property type="evidence" value="ECO:0007669"/>
    <property type="project" value="UniProtKB-UniRule"/>
</dbReference>
<feature type="binding site" evidence="9">
    <location>
        <position position="15"/>
    </location>
    <ligand>
        <name>ATP</name>
        <dbReference type="ChEBI" id="CHEBI:30616"/>
    </ligand>
</feature>
<dbReference type="GO" id="GO:0005524">
    <property type="term" value="F:ATP binding"/>
    <property type="evidence" value="ECO:0007669"/>
    <property type="project" value="UniProtKB-KW"/>
</dbReference>
<comment type="catalytic activity">
    <reaction evidence="9">
        <text>acetate + ATP = acetyl phosphate + ADP</text>
        <dbReference type="Rhea" id="RHEA:11352"/>
        <dbReference type="ChEBI" id="CHEBI:22191"/>
        <dbReference type="ChEBI" id="CHEBI:30089"/>
        <dbReference type="ChEBI" id="CHEBI:30616"/>
        <dbReference type="ChEBI" id="CHEBI:456216"/>
        <dbReference type="EC" id="2.7.2.1"/>
    </reaction>
</comment>
<evidence type="ECO:0000256" key="4">
    <source>
        <dbReference type="ARBA" id="ARBA00022723"/>
    </source>
</evidence>
<dbReference type="GO" id="GO:0006083">
    <property type="term" value="P:acetate metabolic process"/>
    <property type="evidence" value="ECO:0007669"/>
    <property type="project" value="TreeGrafter"/>
</dbReference>
<dbReference type="InterPro" id="IPR004372">
    <property type="entry name" value="Ac/propionate_kinase"/>
</dbReference>
<organism evidence="11 12">
    <name type="scientific">Pseudorhodobacter antarcticus</name>
    <dbReference type="NCBI Taxonomy" id="1077947"/>
    <lineage>
        <taxon>Bacteria</taxon>
        <taxon>Pseudomonadati</taxon>
        <taxon>Pseudomonadota</taxon>
        <taxon>Alphaproteobacteria</taxon>
        <taxon>Rhodobacterales</taxon>
        <taxon>Paracoccaceae</taxon>
        <taxon>Pseudorhodobacter</taxon>
    </lineage>
</organism>
<keyword evidence="7 9" id="KW-0067">ATP-binding</keyword>
<feature type="binding site" evidence="9">
    <location>
        <position position="359"/>
    </location>
    <ligand>
        <name>Mg(2+)</name>
        <dbReference type="ChEBI" id="CHEBI:18420"/>
    </ligand>
</feature>
<dbReference type="UniPathway" id="UPA00340">
    <property type="reaction ID" value="UER00458"/>
</dbReference>
<evidence type="ECO:0000256" key="10">
    <source>
        <dbReference type="RuleBase" id="RU003835"/>
    </source>
</evidence>
<feature type="binding site" evidence="9">
    <location>
        <position position="8"/>
    </location>
    <ligand>
        <name>Mg(2+)</name>
        <dbReference type="ChEBI" id="CHEBI:18420"/>
    </ligand>
</feature>
<comment type="function">
    <text evidence="9">Catalyzes the formation of acetyl phosphate from acetate and ATP. Can also catalyze the reverse reaction.</text>
</comment>
<dbReference type="PANTHER" id="PTHR21060:SF21">
    <property type="entry name" value="ACETATE KINASE"/>
    <property type="match status" value="1"/>
</dbReference>
<evidence type="ECO:0000256" key="2">
    <source>
        <dbReference type="ARBA" id="ARBA00022490"/>
    </source>
</evidence>
<evidence type="ECO:0000256" key="7">
    <source>
        <dbReference type="ARBA" id="ARBA00022840"/>
    </source>
</evidence>
<reference evidence="11 12" key="1">
    <citation type="submission" date="2016-10" db="EMBL/GenBank/DDBJ databases">
        <authorList>
            <person name="de Groot N.N."/>
        </authorList>
    </citation>
    <scope>NUCLEOTIDE SEQUENCE [LARGE SCALE GENOMIC DNA]</scope>
    <source>
        <strain evidence="11 12">CGMCC 1.10836</strain>
    </source>
</reference>
<name>A0A1H8EKF1_9RHOB</name>
<dbReference type="GO" id="GO:0008776">
    <property type="term" value="F:acetate kinase activity"/>
    <property type="evidence" value="ECO:0007669"/>
    <property type="project" value="UniProtKB-UniRule"/>
</dbReference>
<dbReference type="Pfam" id="PF00871">
    <property type="entry name" value="Acetate_kinase"/>
    <property type="match status" value="1"/>
</dbReference>
<dbReference type="InterPro" id="IPR023865">
    <property type="entry name" value="Aliphatic_acid_kinase_CS"/>
</dbReference>
<evidence type="ECO:0000256" key="1">
    <source>
        <dbReference type="ARBA" id="ARBA00008748"/>
    </source>
</evidence>
<dbReference type="HAMAP" id="MF_00020">
    <property type="entry name" value="Acetate_kinase"/>
    <property type="match status" value="1"/>
</dbReference>
<comment type="subcellular location">
    <subcellularLocation>
        <location evidence="9">Cytoplasm</location>
    </subcellularLocation>
</comment>
<evidence type="ECO:0000256" key="5">
    <source>
        <dbReference type="ARBA" id="ARBA00022741"/>
    </source>
</evidence>
<dbReference type="PIRSF" id="PIRSF000722">
    <property type="entry name" value="Acetate_prop_kin"/>
    <property type="match status" value="1"/>
</dbReference>
<dbReference type="SUPFAM" id="SSF53067">
    <property type="entry name" value="Actin-like ATPase domain"/>
    <property type="match status" value="2"/>
</dbReference>
<dbReference type="GO" id="GO:0005829">
    <property type="term" value="C:cytosol"/>
    <property type="evidence" value="ECO:0007669"/>
    <property type="project" value="TreeGrafter"/>
</dbReference>
<sequence>MRKILVINAGSSSVKFAVFAGGAQVASGAVSEVGGAAQLKFGGVARAVDAPDHRAAVALCLAALAEAGFAVAGFAAAAHRVVHGGRDLVAACRVTPAVMAAIEGCVPLAPQHNPANLAGLRALAALVPALPQYVSFDTAFHATQPEVAARYAVPGAVEALGIRRYGFHGISYASMVRAVPGQVPRRLLGLHLGNGASLCAILNGQSVGHTMGYSPLEGLTMGTRAGMIDGNAVLKLAQVYGIEGAGRILNLESGLLGLAGASDMRVLAQAGTAQAQFARDHFAYWAVRHAGSMIAAMGGIDALAFTGGIGENDVQMRGAIMDGLAFTGLRFDAQANAAGAENLHDIKSLVRAWVIPAAEEAWIAHEAGQLMDKGA</sequence>
<evidence type="ECO:0000313" key="11">
    <source>
        <dbReference type="EMBL" id="SEN20051.1"/>
    </source>
</evidence>
<keyword evidence="6 9" id="KW-0418">Kinase</keyword>
<keyword evidence="3 9" id="KW-0808">Transferase</keyword>
<feature type="site" description="Transition state stabilizer" evidence="9">
    <location>
        <position position="224"/>
    </location>
</feature>
<comment type="subunit">
    <text evidence="9">Homodimer.</text>
</comment>
<dbReference type="STRING" id="1077947.SAMN05216227_100924"/>
<comment type="cofactor">
    <cofactor evidence="9">
        <name>Mg(2+)</name>
        <dbReference type="ChEBI" id="CHEBI:18420"/>
    </cofactor>
    <cofactor evidence="9">
        <name>Mn(2+)</name>
        <dbReference type="ChEBI" id="CHEBI:29035"/>
    </cofactor>
    <text evidence="9">Mg(2+). Can also accept Mn(2+).</text>
</comment>
<feature type="active site" description="Proton donor/acceptor" evidence="9">
    <location>
        <position position="137"/>
    </location>
</feature>
<comment type="similarity">
    <text evidence="1 9 10">Belongs to the acetokinase family.</text>
</comment>
<protein>
    <recommendedName>
        <fullName evidence="9">Acetate kinase</fullName>
        <ecNumber evidence="9">2.7.2.1</ecNumber>
    </recommendedName>
    <alternativeName>
        <fullName evidence="9">Acetokinase</fullName>
    </alternativeName>
</protein>
<dbReference type="InterPro" id="IPR000890">
    <property type="entry name" value="Aliphatic_acid_kin_short-chain"/>
</dbReference>
<dbReference type="RefSeq" id="WP_050521115.1">
    <property type="nucleotide sequence ID" value="NZ_FOCO01000009.1"/>
</dbReference>
<gene>
    <name evidence="9" type="primary">ackA</name>
    <name evidence="11" type="ORF">SAMN05216227_100924</name>
</gene>
<keyword evidence="8 9" id="KW-0460">Magnesium</keyword>
<feature type="site" description="Transition state stabilizer" evidence="9">
    <location>
        <position position="168"/>
    </location>
</feature>
<feature type="binding site" evidence="9">
    <location>
        <position position="80"/>
    </location>
    <ligand>
        <name>substrate</name>
    </ligand>
</feature>
<dbReference type="PANTHER" id="PTHR21060">
    <property type="entry name" value="ACETATE KINASE"/>
    <property type="match status" value="1"/>
</dbReference>
<dbReference type="PROSITE" id="PS01075">
    <property type="entry name" value="ACETATE_KINASE_1"/>
    <property type="match status" value="1"/>
</dbReference>
<dbReference type="Proteomes" id="UP000183002">
    <property type="component" value="Unassembled WGS sequence"/>
</dbReference>
<feature type="binding site" evidence="9">
    <location>
        <begin position="263"/>
        <end position="265"/>
    </location>
    <ligand>
        <name>ATP</name>
        <dbReference type="ChEBI" id="CHEBI:30616"/>
    </ligand>
</feature>
<dbReference type="AlphaFoldDB" id="A0A1H8EKF1"/>
<comment type="pathway">
    <text evidence="9">Metabolic intermediate biosynthesis; acetyl-CoA biosynthesis; acetyl-CoA from acetate: step 1/2.</text>
</comment>
<dbReference type="PRINTS" id="PR00471">
    <property type="entry name" value="ACETATEKNASE"/>
</dbReference>
<proteinExistence type="inferred from homology"/>
<evidence type="ECO:0000256" key="8">
    <source>
        <dbReference type="ARBA" id="ARBA00022842"/>
    </source>
</evidence>
<evidence type="ECO:0000256" key="3">
    <source>
        <dbReference type="ARBA" id="ARBA00022679"/>
    </source>
</evidence>
<keyword evidence="4 9" id="KW-0479">Metal-binding</keyword>
<evidence type="ECO:0000313" key="12">
    <source>
        <dbReference type="Proteomes" id="UP000183002"/>
    </source>
</evidence>
<keyword evidence="5 9" id="KW-0547">Nucleotide-binding</keyword>
<dbReference type="EMBL" id="FOCO01000009">
    <property type="protein sequence ID" value="SEN20051.1"/>
    <property type="molecule type" value="Genomic_DNA"/>
</dbReference>
<dbReference type="PROSITE" id="PS01076">
    <property type="entry name" value="ACETATE_KINASE_2"/>
    <property type="match status" value="1"/>
</dbReference>
<dbReference type="OrthoDB" id="9802453at2"/>
<evidence type="ECO:0000256" key="6">
    <source>
        <dbReference type="ARBA" id="ARBA00022777"/>
    </source>
</evidence>
<feature type="binding site" evidence="9">
    <location>
        <begin position="191"/>
        <end position="195"/>
    </location>
    <ligand>
        <name>ATP</name>
        <dbReference type="ChEBI" id="CHEBI:30616"/>
    </ligand>
</feature>
<evidence type="ECO:0000256" key="9">
    <source>
        <dbReference type="HAMAP-Rule" id="MF_00020"/>
    </source>
</evidence>
<dbReference type="GO" id="GO:0006085">
    <property type="term" value="P:acetyl-CoA biosynthetic process"/>
    <property type="evidence" value="ECO:0007669"/>
    <property type="project" value="UniProtKB-UniRule"/>
</dbReference>
<keyword evidence="2 9" id="KW-0963">Cytoplasm</keyword>
<keyword evidence="12" id="KW-1185">Reference proteome</keyword>